<dbReference type="EMBL" id="JBAMIC010000012">
    <property type="protein sequence ID" value="KAK7098735.1"/>
    <property type="molecule type" value="Genomic_DNA"/>
</dbReference>
<keyword evidence="4" id="KW-1185">Reference proteome</keyword>
<keyword evidence="2" id="KW-0732">Signal</keyword>
<gene>
    <name evidence="3" type="ORF">V1264_002971</name>
</gene>
<proteinExistence type="predicted"/>
<organism evidence="3 4">
    <name type="scientific">Littorina saxatilis</name>
    <dbReference type="NCBI Taxonomy" id="31220"/>
    <lineage>
        <taxon>Eukaryota</taxon>
        <taxon>Metazoa</taxon>
        <taxon>Spiralia</taxon>
        <taxon>Lophotrochozoa</taxon>
        <taxon>Mollusca</taxon>
        <taxon>Gastropoda</taxon>
        <taxon>Caenogastropoda</taxon>
        <taxon>Littorinimorpha</taxon>
        <taxon>Littorinoidea</taxon>
        <taxon>Littorinidae</taxon>
        <taxon>Littorina</taxon>
    </lineage>
</organism>
<protein>
    <submittedName>
        <fullName evidence="3">Uncharacterized protein</fullName>
    </submittedName>
</protein>
<name>A0AAN9G9F8_9CAEN</name>
<dbReference type="AlphaFoldDB" id="A0AAN9G9F8"/>
<sequence length="216" mass="23065">MTSVSILAITLAFLATFVAGNGDIVTSFFRMVQRKKMPPEVCQEVSGSRSPTKLYCANTCDVTATCQSFSFTCTDTDPRPFCRCFLCFTADLGAATTVPHTTTGVRVTKTSPPATADRILTSTDHFESSTASTENPTTLPQHDVTTSLSFSISTATTEISSENPAESPSTASAVLPPGTNLTKIFRASGLQGFPRTLNLEGTWNPNFKFQGVQAPL</sequence>
<evidence type="ECO:0000256" key="1">
    <source>
        <dbReference type="SAM" id="MobiDB-lite"/>
    </source>
</evidence>
<reference evidence="3 4" key="1">
    <citation type="submission" date="2024-02" db="EMBL/GenBank/DDBJ databases">
        <title>Chromosome-scale genome assembly of the rough periwinkle Littorina saxatilis.</title>
        <authorList>
            <person name="De Jode A."/>
            <person name="Faria R."/>
            <person name="Formenti G."/>
            <person name="Sims Y."/>
            <person name="Smith T.P."/>
            <person name="Tracey A."/>
            <person name="Wood J.M.D."/>
            <person name="Zagrodzka Z.B."/>
            <person name="Johannesson K."/>
            <person name="Butlin R.K."/>
            <person name="Leder E.H."/>
        </authorList>
    </citation>
    <scope>NUCLEOTIDE SEQUENCE [LARGE SCALE GENOMIC DNA]</scope>
    <source>
        <strain evidence="3">Snail1</strain>
        <tissue evidence="3">Muscle</tissue>
    </source>
</reference>
<feature type="chain" id="PRO_5043004789" evidence="2">
    <location>
        <begin position="21"/>
        <end position="216"/>
    </location>
</feature>
<feature type="region of interest" description="Disordered" evidence="1">
    <location>
        <begin position="158"/>
        <end position="177"/>
    </location>
</feature>
<evidence type="ECO:0000256" key="2">
    <source>
        <dbReference type="SAM" id="SignalP"/>
    </source>
</evidence>
<evidence type="ECO:0000313" key="3">
    <source>
        <dbReference type="EMBL" id="KAK7098735.1"/>
    </source>
</evidence>
<accession>A0AAN9G9F8</accession>
<feature type="signal peptide" evidence="2">
    <location>
        <begin position="1"/>
        <end position="20"/>
    </location>
</feature>
<feature type="compositionally biased region" description="Polar residues" evidence="1">
    <location>
        <begin position="163"/>
        <end position="172"/>
    </location>
</feature>
<dbReference type="Proteomes" id="UP001374579">
    <property type="component" value="Unassembled WGS sequence"/>
</dbReference>
<comment type="caution">
    <text evidence="3">The sequence shown here is derived from an EMBL/GenBank/DDBJ whole genome shotgun (WGS) entry which is preliminary data.</text>
</comment>
<feature type="compositionally biased region" description="Polar residues" evidence="1">
    <location>
        <begin position="120"/>
        <end position="142"/>
    </location>
</feature>
<evidence type="ECO:0000313" key="4">
    <source>
        <dbReference type="Proteomes" id="UP001374579"/>
    </source>
</evidence>
<feature type="region of interest" description="Disordered" evidence="1">
    <location>
        <begin position="105"/>
        <end position="142"/>
    </location>
</feature>